<dbReference type="PANTHER" id="PTHR43190:SF3">
    <property type="entry name" value="N-ACETYL-D-GLUCOSAMINE KINASE"/>
    <property type="match status" value="1"/>
</dbReference>
<evidence type="ECO:0000313" key="2">
    <source>
        <dbReference type="EMBL" id="GGW71946.1"/>
    </source>
</evidence>
<dbReference type="PANTHER" id="PTHR43190">
    <property type="entry name" value="N-ACETYL-D-GLUCOSAMINE KINASE"/>
    <property type="match status" value="1"/>
</dbReference>
<name>A0ABQ2WU36_9ALTE</name>
<dbReference type="SUPFAM" id="SSF53067">
    <property type="entry name" value="Actin-like ATPase domain"/>
    <property type="match status" value="2"/>
</dbReference>
<keyword evidence="2" id="KW-0808">Transferase</keyword>
<dbReference type="Proteomes" id="UP000634667">
    <property type="component" value="Unassembled WGS sequence"/>
</dbReference>
<evidence type="ECO:0000313" key="3">
    <source>
        <dbReference type="Proteomes" id="UP000634667"/>
    </source>
</evidence>
<dbReference type="GO" id="GO:0016301">
    <property type="term" value="F:kinase activity"/>
    <property type="evidence" value="ECO:0007669"/>
    <property type="project" value="UniProtKB-KW"/>
</dbReference>
<dbReference type="Gene3D" id="3.30.420.40">
    <property type="match status" value="2"/>
</dbReference>
<dbReference type="EMBL" id="BMYR01000015">
    <property type="protein sequence ID" value="GGW71946.1"/>
    <property type="molecule type" value="Genomic_DNA"/>
</dbReference>
<comment type="caution">
    <text evidence="2">The sequence shown here is derived from an EMBL/GenBank/DDBJ whole genome shotgun (WGS) entry which is preliminary data.</text>
</comment>
<evidence type="ECO:0000259" key="1">
    <source>
        <dbReference type="Pfam" id="PF01869"/>
    </source>
</evidence>
<dbReference type="InterPro" id="IPR052519">
    <property type="entry name" value="Euk-type_GlcNAc_Kinase"/>
</dbReference>
<organism evidence="2 3">
    <name type="scientific">Alishewanella tabrizica</name>
    <dbReference type="NCBI Taxonomy" id="671278"/>
    <lineage>
        <taxon>Bacteria</taxon>
        <taxon>Pseudomonadati</taxon>
        <taxon>Pseudomonadota</taxon>
        <taxon>Gammaproteobacteria</taxon>
        <taxon>Alteromonadales</taxon>
        <taxon>Alteromonadaceae</taxon>
        <taxon>Alishewanella</taxon>
    </lineage>
</organism>
<reference evidence="3" key="1">
    <citation type="journal article" date="2019" name="Int. J. Syst. Evol. Microbiol.">
        <title>The Global Catalogue of Microorganisms (GCM) 10K type strain sequencing project: providing services to taxonomists for standard genome sequencing and annotation.</title>
        <authorList>
            <consortium name="The Broad Institute Genomics Platform"/>
            <consortium name="The Broad Institute Genome Sequencing Center for Infectious Disease"/>
            <person name="Wu L."/>
            <person name="Ma J."/>
        </authorList>
    </citation>
    <scope>NUCLEOTIDE SEQUENCE [LARGE SCALE GENOMIC DNA]</scope>
    <source>
        <strain evidence="3">KCTC 23723</strain>
    </source>
</reference>
<dbReference type="CDD" id="cd24082">
    <property type="entry name" value="ASKHA_NBD_GspK-like"/>
    <property type="match status" value="1"/>
</dbReference>
<dbReference type="InterPro" id="IPR043129">
    <property type="entry name" value="ATPase_NBD"/>
</dbReference>
<keyword evidence="2" id="KW-0418">Kinase</keyword>
<dbReference type="Pfam" id="PF01869">
    <property type="entry name" value="BcrAD_BadFG"/>
    <property type="match status" value="1"/>
</dbReference>
<gene>
    <name evidence="2" type="ORF">GCM10008111_30060</name>
</gene>
<keyword evidence="3" id="KW-1185">Reference proteome</keyword>
<dbReference type="InterPro" id="IPR002731">
    <property type="entry name" value="ATPase_BadF"/>
</dbReference>
<dbReference type="RefSeq" id="WP_189484063.1">
    <property type="nucleotide sequence ID" value="NZ_BMYR01000015.1"/>
</dbReference>
<protein>
    <submittedName>
        <fullName evidence="2">N-acetylglucosamine kinase</fullName>
    </submittedName>
</protein>
<sequence>MYYLLAIDGGGTKTVGQLYCPHSGQRWQGRAGPAQLTNDYASARQNVYDLCQQLLTQAGVEPAQIVAIIGLAGAGNPSLHHAFLNDLALPFAAWQLTTDARISLYGANLGHPVAVVAIGTGSVGMRLQADGTELQVGGWGFTLGDEGGGAWLGKLLVRALLWQLDWQRPLTPLLQATGAICGTNVAAILPWLKQATASDFAALAPLVYHYTEPLAEQLRQQQAQAIAELARCSLADQALPLVFLGGLAEQCLPYLSESLRQHLQPAKGDALAGGLALAATLAASLSHHE</sequence>
<accession>A0ABQ2WU36</accession>
<feature type="domain" description="ATPase BadF/BadG/BcrA/BcrD type" evidence="1">
    <location>
        <begin position="7"/>
        <end position="209"/>
    </location>
</feature>
<proteinExistence type="predicted"/>